<dbReference type="EMBL" id="JACKWZ010000076">
    <property type="protein sequence ID" value="KAF9417189.1"/>
    <property type="molecule type" value="Genomic_DNA"/>
</dbReference>
<comment type="caution">
    <text evidence="1">The sequence shown here is derived from an EMBL/GenBank/DDBJ whole genome shotgun (WGS) entry which is preliminary data.</text>
</comment>
<accession>A0A835GHI3</accession>
<proteinExistence type="predicted"/>
<gene>
    <name evidence="1" type="ORF">HW555_005700</name>
</gene>
<keyword evidence="2" id="KW-1185">Reference proteome</keyword>
<reference evidence="1" key="1">
    <citation type="submission" date="2020-08" db="EMBL/GenBank/DDBJ databases">
        <title>Spodoptera exigua strain:BAW_Kor-Di-RS1 Genome sequencing and assembly.</title>
        <authorList>
            <person name="Kim J."/>
            <person name="Nam H.Y."/>
            <person name="Kwon M."/>
            <person name="Choi J.H."/>
            <person name="Cho S.R."/>
            <person name="Kim G.-H."/>
        </authorList>
    </citation>
    <scope>NUCLEOTIDE SEQUENCE</scope>
    <source>
        <strain evidence="1">BAW_Kor-Di-RS1</strain>
        <tissue evidence="1">Whole-body</tissue>
    </source>
</reference>
<dbReference type="Proteomes" id="UP000648187">
    <property type="component" value="Unassembled WGS sequence"/>
</dbReference>
<evidence type="ECO:0000313" key="2">
    <source>
        <dbReference type="Proteomes" id="UP000648187"/>
    </source>
</evidence>
<sequence length="124" mass="14382">MNIHRFYLTTSTLDRILLSVLITMIYYVQNYVKLTIISEVDDEKRCLRLLLIAYAQHFSLSCGYNQNNGLKNKTLTDNIQNGNRGNTTEPKNSHSIACTRYMGDANLQHDMQPRSQLLVEYLHQ</sequence>
<organism evidence="1 2">
    <name type="scientific">Spodoptera exigua</name>
    <name type="common">Beet armyworm</name>
    <name type="synonym">Noctua fulgens</name>
    <dbReference type="NCBI Taxonomy" id="7107"/>
    <lineage>
        <taxon>Eukaryota</taxon>
        <taxon>Metazoa</taxon>
        <taxon>Ecdysozoa</taxon>
        <taxon>Arthropoda</taxon>
        <taxon>Hexapoda</taxon>
        <taxon>Insecta</taxon>
        <taxon>Pterygota</taxon>
        <taxon>Neoptera</taxon>
        <taxon>Endopterygota</taxon>
        <taxon>Lepidoptera</taxon>
        <taxon>Glossata</taxon>
        <taxon>Ditrysia</taxon>
        <taxon>Noctuoidea</taxon>
        <taxon>Noctuidae</taxon>
        <taxon>Amphipyrinae</taxon>
        <taxon>Spodoptera</taxon>
    </lineage>
</organism>
<protein>
    <submittedName>
        <fullName evidence="1">Uncharacterized protein</fullName>
    </submittedName>
</protein>
<name>A0A835GHI3_SPOEX</name>
<evidence type="ECO:0000313" key="1">
    <source>
        <dbReference type="EMBL" id="KAF9417189.1"/>
    </source>
</evidence>
<dbReference type="AlphaFoldDB" id="A0A835GHI3"/>